<dbReference type="InterPro" id="IPR000719">
    <property type="entry name" value="Prot_kinase_dom"/>
</dbReference>
<name>A0A8A4TRX1_SULCO</name>
<dbReference type="EMBL" id="CP071793">
    <property type="protein sequence ID" value="QTD52706.1"/>
    <property type="molecule type" value="Genomic_DNA"/>
</dbReference>
<dbReference type="Gene3D" id="1.10.510.10">
    <property type="entry name" value="Transferase(Phosphotransferase) domain 1"/>
    <property type="match status" value="1"/>
</dbReference>
<reference evidence="9" key="1">
    <citation type="submission" date="2021-03" db="EMBL/GenBank/DDBJ databases">
        <title>Acanthopleuribacteraceae sp. M133.</title>
        <authorList>
            <person name="Wang G."/>
        </authorList>
    </citation>
    <scope>NUCLEOTIDE SEQUENCE</scope>
    <source>
        <strain evidence="9">M133</strain>
    </source>
</reference>
<dbReference type="PROSITE" id="PS50011">
    <property type="entry name" value="PROTEIN_KINASE_DOM"/>
    <property type="match status" value="1"/>
</dbReference>
<evidence type="ECO:0000256" key="6">
    <source>
        <dbReference type="SAM" id="MobiDB-lite"/>
    </source>
</evidence>
<protein>
    <submittedName>
        <fullName evidence="9">Tetratricopeptide repeat protein</fullName>
    </submittedName>
</protein>
<keyword evidence="1" id="KW-0808">Transferase</keyword>
<dbReference type="SMART" id="SM00220">
    <property type="entry name" value="S_TKc"/>
    <property type="match status" value="1"/>
</dbReference>
<dbReference type="Gene3D" id="1.25.40.10">
    <property type="entry name" value="Tetratricopeptide repeat domain"/>
    <property type="match status" value="3"/>
</dbReference>
<dbReference type="CDD" id="cd14014">
    <property type="entry name" value="STKc_PknB_like"/>
    <property type="match status" value="1"/>
</dbReference>
<keyword evidence="4" id="KW-0067">ATP-binding</keyword>
<dbReference type="GO" id="GO:0004674">
    <property type="term" value="F:protein serine/threonine kinase activity"/>
    <property type="evidence" value="ECO:0007669"/>
    <property type="project" value="TreeGrafter"/>
</dbReference>
<dbReference type="AlphaFoldDB" id="A0A8A4TRX1"/>
<dbReference type="InterPro" id="IPR011009">
    <property type="entry name" value="Kinase-like_dom_sf"/>
</dbReference>
<feature type="coiled-coil region" evidence="5">
    <location>
        <begin position="756"/>
        <end position="783"/>
    </location>
</feature>
<dbReference type="InterPro" id="IPR011990">
    <property type="entry name" value="TPR-like_helical_dom_sf"/>
</dbReference>
<evidence type="ECO:0000259" key="8">
    <source>
        <dbReference type="PROSITE" id="PS50011"/>
    </source>
</evidence>
<feature type="domain" description="Protein kinase" evidence="8">
    <location>
        <begin position="16"/>
        <end position="318"/>
    </location>
</feature>
<dbReference type="InterPro" id="IPR019734">
    <property type="entry name" value="TPR_rpt"/>
</dbReference>
<dbReference type="RefSeq" id="WP_272932478.1">
    <property type="nucleotide sequence ID" value="NZ_CP071793.1"/>
</dbReference>
<dbReference type="Pfam" id="PF00069">
    <property type="entry name" value="Pkinase"/>
    <property type="match status" value="2"/>
</dbReference>
<feature type="region of interest" description="Disordered" evidence="6">
    <location>
        <begin position="174"/>
        <end position="236"/>
    </location>
</feature>
<evidence type="ECO:0000256" key="4">
    <source>
        <dbReference type="ARBA" id="ARBA00022840"/>
    </source>
</evidence>
<feature type="transmembrane region" description="Helical" evidence="7">
    <location>
        <begin position="330"/>
        <end position="352"/>
    </location>
</feature>
<evidence type="ECO:0000256" key="3">
    <source>
        <dbReference type="ARBA" id="ARBA00022777"/>
    </source>
</evidence>
<dbReference type="Pfam" id="PF13374">
    <property type="entry name" value="TPR_10"/>
    <property type="match status" value="1"/>
</dbReference>
<proteinExistence type="predicted"/>
<keyword evidence="7" id="KW-0812">Transmembrane</keyword>
<dbReference type="GO" id="GO:0005524">
    <property type="term" value="F:ATP binding"/>
    <property type="evidence" value="ECO:0007669"/>
    <property type="project" value="UniProtKB-KW"/>
</dbReference>
<evidence type="ECO:0000256" key="2">
    <source>
        <dbReference type="ARBA" id="ARBA00022741"/>
    </source>
</evidence>
<keyword evidence="3" id="KW-0418">Kinase</keyword>
<dbReference type="PROSITE" id="PS00108">
    <property type="entry name" value="PROTEIN_KINASE_ST"/>
    <property type="match status" value="1"/>
</dbReference>
<evidence type="ECO:0000256" key="1">
    <source>
        <dbReference type="ARBA" id="ARBA00022679"/>
    </source>
</evidence>
<sequence length="935" mass="104229">MTATSKNLTGSRIGRFKVEELLAKGGMGEVYRGTDNLLGRQVALKTVNIQQRMSHLAKTRFFREAQILSRLSHPNICGIYDLIERDDYDLLVLEFIRGKTLRHTLKENPRDLDLLHVAEIIGLVLEVAHRAQIVHRDLKPDNVMIADDGTVKVLDFGLARPSDLTTTVPEHIEAETPSASLQPADDSVGRSDPSLSERTPGGSYGSNFASERTTHGSVVGTPRYMSPEQARGEDATSASDIYSFGIIIQEMLTGESAYKRHLPYQALLVKVGKGERRPINAIVQGQDPELIRLVDDLTRLDPEARINAPEAVRRIRRIRNKPVRRRQRRLGLLAALVFSVSLISAGLFGVWMNKPRGIIDEGDKLQAAFLPMIDQTGDAGSGWIATGLTQMVARGLGDIEGLDMVDVGNVAQVTHPLNLAFDHPISGAQLGQIAETLGSDLVIQTMVAKDPETGGYRLAYRLYRDSVELKPGEVMGESLPNVARDLVVQLSRRLNPHAQVADLSTVFSEDPYAMLIWAMGYHQLEQGYPKSALKYFEICVERDPSFIKAQYHLAASLERLGNSEEAERQCHRILELAGRNGDKTLRANCYILLGDIAKSHGDWEKTLALYEKAGELYLANEDTSGHAHYLNRLAIMYWRRDQFAEAERTLNQSLELFRSLGDRVGEFQAIQNLGLVANARGDREQAKKHYHEALAFAMLIEDDQKRADLLNNLGTLALAERDLTTAMRHFEEAFSVYRELGIRQSASYLLINLSIVAEQNYRLQKAEDLAQQALTEFADLNDAFLEGHAYQCLGMVDLKRGKRTSALAHYDQSAAIFRDLGYPSGHASSLRRISELHLEMGHLEKAAQALAQSRELDSSPHKSAYLGALIQYRRGEASQALDALERLQGEYPEIFGDEEQLVFAVIRKSVETGKPEPLPTRAELFQRVTSDINQP</sequence>
<dbReference type="KEGG" id="scor:J3U87_09540"/>
<dbReference type="Proteomes" id="UP000663929">
    <property type="component" value="Chromosome"/>
</dbReference>
<dbReference type="SUPFAM" id="SSF56112">
    <property type="entry name" value="Protein kinase-like (PK-like)"/>
    <property type="match status" value="1"/>
</dbReference>
<evidence type="ECO:0000256" key="5">
    <source>
        <dbReference type="SAM" id="Coils"/>
    </source>
</evidence>
<organism evidence="9 10">
    <name type="scientific">Sulfidibacter corallicola</name>
    <dbReference type="NCBI Taxonomy" id="2818388"/>
    <lineage>
        <taxon>Bacteria</taxon>
        <taxon>Pseudomonadati</taxon>
        <taxon>Acidobacteriota</taxon>
        <taxon>Holophagae</taxon>
        <taxon>Acanthopleuribacterales</taxon>
        <taxon>Acanthopleuribacteraceae</taxon>
        <taxon>Sulfidibacter</taxon>
    </lineage>
</organism>
<dbReference type="PANTHER" id="PTHR43289">
    <property type="entry name" value="MITOGEN-ACTIVATED PROTEIN KINASE KINASE KINASE 20-RELATED"/>
    <property type="match status" value="1"/>
</dbReference>
<evidence type="ECO:0000313" key="9">
    <source>
        <dbReference type="EMBL" id="QTD52706.1"/>
    </source>
</evidence>
<dbReference type="PANTHER" id="PTHR43289:SF6">
    <property type="entry name" value="SERINE_THREONINE-PROTEIN KINASE NEKL-3"/>
    <property type="match status" value="1"/>
</dbReference>
<keyword evidence="7" id="KW-0472">Membrane</keyword>
<dbReference type="SMART" id="SM00028">
    <property type="entry name" value="TPR"/>
    <property type="match status" value="9"/>
</dbReference>
<evidence type="ECO:0000313" key="10">
    <source>
        <dbReference type="Proteomes" id="UP000663929"/>
    </source>
</evidence>
<accession>A0A8A4TRX1</accession>
<dbReference type="Pfam" id="PF13424">
    <property type="entry name" value="TPR_12"/>
    <property type="match status" value="2"/>
</dbReference>
<keyword evidence="7" id="KW-1133">Transmembrane helix</keyword>
<gene>
    <name evidence="9" type="ORF">J3U87_09540</name>
</gene>
<dbReference type="Gene3D" id="3.30.200.20">
    <property type="entry name" value="Phosphorylase Kinase, domain 1"/>
    <property type="match status" value="1"/>
</dbReference>
<dbReference type="InterPro" id="IPR008271">
    <property type="entry name" value="Ser/Thr_kinase_AS"/>
</dbReference>
<keyword evidence="2" id="KW-0547">Nucleotide-binding</keyword>
<evidence type="ECO:0000256" key="7">
    <source>
        <dbReference type="SAM" id="Phobius"/>
    </source>
</evidence>
<keyword evidence="5" id="KW-0175">Coiled coil</keyword>
<dbReference type="SUPFAM" id="SSF48452">
    <property type="entry name" value="TPR-like"/>
    <property type="match status" value="2"/>
</dbReference>
<keyword evidence="10" id="KW-1185">Reference proteome</keyword>